<evidence type="ECO:0000256" key="2">
    <source>
        <dbReference type="SAM" id="Phobius"/>
    </source>
</evidence>
<reference evidence="3 4" key="1">
    <citation type="journal article" date="2009" name="Nature">
        <title>The Sorghum bicolor genome and the diversification of grasses.</title>
        <authorList>
            <person name="Paterson A.H."/>
            <person name="Bowers J.E."/>
            <person name="Bruggmann R."/>
            <person name="Dubchak I."/>
            <person name="Grimwood J."/>
            <person name="Gundlach H."/>
            <person name="Haberer G."/>
            <person name="Hellsten U."/>
            <person name="Mitros T."/>
            <person name="Poliakov A."/>
            <person name="Schmutz J."/>
            <person name="Spannagl M."/>
            <person name="Tang H."/>
            <person name="Wang X."/>
            <person name="Wicker T."/>
            <person name="Bharti A.K."/>
            <person name="Chapman J."/>
            <person name="Feltus F.A."/>
            <person name="Gowik U."/>
            <person name="Grigoriev I.V."/>
            <person name="Lyons E."/>
            <person name="Maher C.A."/>
            <person name="Martis M."/>
            <person name="Narechania A."/>
            <person name="Otillar R.P."/>
            <person name="Penning B.W."/>
            <person name="Salamov A.A."/>
            <person name="Wang Y."/>
            <person name="Zhang L."/>
            <person name="Carpita N.C."/>
            <person name="Freeling M."/>
            <person name="Gingle A.R."/>
            <person name="Hash C.T."/>
            <person name="Keller B."/>
            <person name="Klein P."/>
            <person name="Kresovich S."/>
            <person name="McCann M.C."/>
            <person name="Ming R."/>
            <person name="Peterson D.G."/>
            <person name="Mehboob-ur-Rahman"/>
            <person name="Ware D."/>
            <person name="Westhoff P."/>
            <person name="Mayer K.F."/>
            <person name="Messing J."/>
            <person name="Rokhsar D.S."/>
        </authorList>
    </citation>
    <scope>NUCLEOTIDE SEQUENCE [LARGE SCALE GENOMIC DNA]</scope>
    <source>
        <strain evidence="4">cv. BTx623</strain>
    </source>
</reference>
<evidence type="ECO:0000256" key="1">
    <source>
        <dbReference type="SAM" id="MobiDB-lite"/>
    </source>
</evidence>
<gene>
    <name evidence="3" type="ORF">SORBI_3009G227650</name>
</gene>
<keyword evidence="2" id="KW-0472">Membrane</keyword>
<keyword evidence="2" id="KW-0812">Transmembrane</keyword>
<feature type="region of interest" description="Disordered" evidence="1">
    <location>
        <begin position="1"/>
        <end position="42"/>
    </location>
</feature>
<name>A0A1Z5R3P3_SORBI</name>
<evidence type="ECO:0000313" key="3">
    <source>
        <dbReference type="EMBL" id="OQU78408.1"/>
    </source>
</evidence>
<dbReference type="AlphaFoldDB" id="A0A1Z5R3P3"/>
<keyword evidence="2" id="KW-1133">Transmembrane helix</keyword>
<feature type="compositionally biased region" description="Basic and acidic residues" evidence="1">
    <location>
        <begin position="1"/>
        <end position="19"/>
    </location>
</feature>
<dbReference type="Proteomes" id="UP000000768">
    <property type="component" value="Chromosome 9"/>
</dbReference>
<reference evidence="4" key="2">
    <citation type="journal article" date="2018" name="Plant J.">
        <title>The Sorghum bicolor reference genome: improved assembly, gene annotations, a transcriptome atlas, and signatures of genome organization.</title>
        <authorList>
            <person name="McCormick R.F."/>
            <person name="Truong S.K."/>
            <person name="Sreedasyam A."/>
            <person name="Jenkins J."/>
            <person name="Shu S."/>
            <person name="Sims D."/>
            <person name="Kennedy M."/>
            <person name="Amirebrahimi M."/>
            <person name="Weers B.D."/>
            <person name="McKinley B."/>
            <person name="Mattison A."/>
            <person name="Morishige D.T."/>
            <person name="Grimwood J."/>
            <person name="Schmutz J."/>
            <person name="Mullet J.E."/>
        </authorList>
    </citation>
    <scope>NUCLEOTIDE SEQUENCE [LARGE SCALE GENOMIC DNA]</scope>
    <source>
        <strain evidence="4">cv. BTx623</strain>
    </source>
</reference>
<organism evidence="3 4">
    <name type="scientific">Sorghum bicolor</name>
    <name type="common">Sorghum</name>
    <name type="synonym">Sorghum vulgare</name>
    <dbReference type="NCBI Taxonomy" id="4558"/>
    <lineage>
        <taxon>Eukaryota</taxon>
        <taxon>Viridiplantae</taxon>
        <taxon>Streptophyta</taxon>
        <taxon>Embryophyta</taxon>
        <taxon>Tracheophyta</taxon>
        <taxon>Spermatophyta</taxon>
        <taxon>Magnoliopsida</taxon>
        <taxon>Liliopsida</taxon>
        <taxon>Poales</taxon>
        <taxon>Poaceae</taxon>
        <taxon>PACMAD clade</taxon>
        <taxon>Panicoideae</taxon>
        <taxon>Andropogonodae</taxon>
        <taxon>Andropogoneae</taxon>
        <taxon>Sorghinae</taxon>
        <taxon>Sorghum</taxon>
    </lineage>
</organism>
<sequence length="113" mass="13089">MWEMRGVHESHVWKREHEPAPPATARSGAREGSTRCTGSHRRQSGDMKLLFHSVIFVLFFLVVADLKYNTLQFRNDKLRCYFELNISVPRNTILTKDGGRGAILWERHSKVHA</sequence>
<protein>
    <submittedName>
        <fullName evidence="3">Uncharacterized protein</fullName>
    </submittedName>
</protein>
<dbReference type="EMBL" id="CM000768">
    <property type="protein sequence ID" value="OQU78408.1"/>
    <property type="molecule type" value="Genomic_DNA"/>
</dbReference>
<feature type="transmembrane region" description="Helical" evidence="2">
    <location>
        <begin position="49"/>
        <end position="68"/>
    </location>
</feature>
<dbReference type="InParanoid" id="A0A1Z5R3P3"/>
<evidence type="ECO:0000313" key="4">
    <source>
        <dbReference type="Proteomes" id="UP000000768"/>
    </source>
</evidence>
<keyword evidence="4" id="KW-1185">Reference proteome</keyword>
<dbReference type="Gramene" id="OQU78408">
    <property type="protein sequence ID" value="OQU78408"/>
    <property type="gene ID" value="SORBI_3009G227650"/>
</dbReference>
<accession>A0A1Z5R3P3</accession>
<proteinExistence type="predicted"/>